<dbReference type="EMBL" id="JH793447">
    <property type="protein sequence ID" value="ELQ40521.1"/>
    <property type="molecule type" value="Genomic_DNA"/>
</dbReference>
<dbReference type="AlphaFoldDB" id="A0AA97P1T8"/>
<evidence type="ECO:0000313" key="1">
    <source>
        <dbReference type="EMBL" id="ELQ40521.1"/>
    </source>
</evidence>
<sequence length="50" mass="5555">MKQVEAGSPYPGTRYFSALEQLLKIFVPYNSSVQLCAISKSDTMAQPVEM</sequence>
<organism evidence="1">
    <name type="scientific">Pyricularia oryzae (strain Y34)</name>
    <name type="common">Rice blast fungus</name>
    <name type="synonym">Magnaporthe oryzae</name>
    <dbReference type="NCBI Taxonomy" id="1143189"/>
    <lineage>
        <taxon>Eukaryota</taxon>
        <taxon>Fungi</taxon>
        <taxon>Dikarya</taxon>
        <taxon>Ascomycota</taxon>
        <taxon>Pezizomycotina</taxon>
        <taxon>Sordariomycetes</taxon>
        <taxon>Sordariomycetidae</taxon>
        <taxon>Magnaporthales</taxon>
        <taxon>Pyriculariaceae</taxon>
        <taxon>Pyricularia</taxon>
    </lineage>
</organism>
<dbReference type="Proteomes" id="UP000011086">
    <property type="component" value="Unassembled WGS sequence"/>
</dbReference>
<name>A0AA97P1T8_PYRO3</name>
<proteinExistence type="predicted"/>
<reference evidence="1" key="1">
    <citation type="journal article" date="2012" name="PLoS Genet.">
        <title>Comparative analysis of the genomes of two field isolates of the rice blast fungus Magnaporthe oryzae.</title>
        <authorList>
            <person name="Xue M."/>
            <person name="Yang J."/>
            <person name="Li Z."/>
            <person name="Hu S."/>
            <person name="Yao N."/>
            <person name="Dean R.A."/>
            <person name="Zhao W."/>
            <person name="Shen M."/>
            <person name="Zhang H."/>
            <person name="Li C."/>
            <person name="Liu L."/>
            <person name="Cao L."/>
            <person name="Xu X."/>
            <person name="Xing Y."/>
            <person name="Hsiang T."/>
            <person name="Zhang Z."/>
            <person name="Xu J.R."/>
            <person name="Peng Y.L."/>
        </authorList>
    </citation>
    <scope>NUCLEOTIDE SEQUENCE</scope>
    <source>
        <strain evidence="1">Y34</strain>
    </source>
</reference>
<accession>A0AA97P1T8</accession>
<gene>
    <name evidence="1" type="ORF">OOU_Y34scaffold00428g6</name>
</gene>
<protein>
    <submittedName>
        <fullName evidence="1">Uncharacterized protein</fullName>
    </submittedName>
</protein>